<dbReference type="Proteomes" id="UP001287286">
    <property type="component" value="Unassembled WGS sequence"/>
</dbReference>
<feature type="compositionally biased region" description="Polar residues" evidence="1">
    <location>
        <begin position="476"/>
        <end position="485"/>
    </location>
</feature>
<feature type="compositionally biased region" description="Polar residues" evidence="1">
    <location>
        <begin position="1"/>
        <end position="13"/>
    </location>
</feature>
<dbReference type="EMBL" id="JAWRVI010000007">
    <property type="protein sequence ID" value="KAK4093036.1"/>
    <property type="molecule type" value="Genomic_DNA"/>
</dbReference>
<feature type="compositionally biased region" description="Low complexity" evidence="1">
    <location>
        <begin position="452"/>
        <end position="469"/>
    </location>
</feature>
<comment type="caution">
    <text evidence="2">The sequence shown here is derived from an EMBL/GenBank/DDBJ whole genome shotgun (WGS) entry which is preliminary data.</text>
</comment>
<dbReference type="Pfam" id="PF17784">
    <property type="entry name" value="Sulfotransfer_4"/>
    <property type="match status" value="1"/>
</dbReference>
<proteinExistence type="predicted"/>
<protein>
    <recommendedName>
        <fullName evidence="4">NAD dependent epimerase/dehydratase</fullName>
    </recommendedName>
</protein>
<feature type="region of interest" description="Disordered" evidence="1">
    <location>
        <begin position="452"/>
        <end position="493"/>
    </location>
</feature>
<reference evidence="2 3" key="1">
    <citation type="journal article" date="2024" name="Microbiol. Resour. Announc.">
        <title>Genome annotations for the ascomycete fungi Trichoderma harzianum, Trichoderma aggressivum, and Purpureocillium lilacinum.</title>
        <authorList>
            <person name="Beijen E.P.W."/>
            <person name="Ohm R.A."/>
        </authorList>
    </citation>
    <scope>NUCLEOTIDE SEQUENCE [LARGE SCALE GENOMIC DNA]</scope>
    <source>
        <strain evidence="2 3">CBS 150709</strain>
    </source>
</reference>
<dbReference type="Gene3D" id="3.40.50.300">
    <property type="entry name" value="P-loop containing nucleotide triphosphate hydrolases"/>
    <property type="match status" value="1"/>
</dbReference>
<gene>
    <name evidence="2" type="ORF">Purlil1_2961</name>
</gene>
<feature type="region of interest" description="Disordered" evidence="1">
    <location>
        <begin position="1"/>
        <end position="41"/>
    </location>
</feature>
<feature type="compositionally biased region" description="Polar residues" evidence="1">
    <location>
        <begin position="716"/>
        <end position="728"/>
    </location>
</feature>
<name>A0ABR0CAD9_PURLI</name>
<evidence type="ECO:0000313" key="2">
    <source>
        <dbReference type="EMBL" id="KAK4093036.1"/>
    </source>
</evidence>
<evidence type="ECO:0008006" key="4">
    <source>
        <dbReference type="Google" id="ProtNLM"/>
    </source>
</evidence>
<organism evidence="2 3">
    <name type="scientific">Purpureocillium lilacinum</name>
    <name type="common">Paecilomyces lilacinus</name>
    <dbReference type="NCBI Taxonomy" id="33203"/>
    <lineage>
        <taxon>Eukaryota</taxon>
        <taxon>Fungi</taxon>
        <taxon>Dikarya</taxon>
        <taxon>Ascomycota</taxon>
        <taxon>Pezizomycotina</taxon>
        <taxon>Sordariomycetes</taxon>
        <taxon>Hypocreomycetidae</taxon>
        <taxon>Hypocreales</taxon>
        <taxon>Ophiocordycipitaceae</taxon>
        <taxon>Purpureocillium</taxon>
    </lineage>
</organism>
<accession>A0ABR0CAD9</accession>
<keyword evidence="3" id="KW-1185">Reference proteome</keyword>
<evidence type="ECO:0000256" key="1">
    <source>
        <dbReference type="SAM" id="MobiDB-lite"/>
    </source>
</evidence>
<dbReference type="PANTHER" id="PTHR36978">
    <property type="entry name" value="P-LOOP CONTAINING NUCLEOTIDE TRIPHOSPHATE HYDROLASE"/>
    <property type="match status" value="1"/>
</dbReference>
<dbReference type="PANTHER" id="PTHR36978:SF4">
    <property type="entry name" value="P-LOOP CONTAINING NUCLEOSIDE TRIPHOSPHATE HYDROLASE PROTEIN"/>
    <property type="match status" value="1"/>
</dbReference>
<dbReference type="InterPro" id="IPR040632">
    <property type="entry name" value="Sulfotransfer_4"/>
</dbReference>
<evidence type="ECO:0000313" key="3">
    <source>
        <dbReference type="Proteomes" id="UP001287286"/>
    </source>
</evidence>
<feature type="region of interest" description="Disordered" evidence="1">
    <location>
        <begin position="716"/>
        <end position="744"/>
    </location>
</feature>
<sequence length="1110" mass="119671">MGEESSATGTRSDNGGGPATDGDALPCLRGQGMKRGRNARAGGTGLRQCALAAMPALRVCTGLDLPALPLPLLLSATIQVPVNLRAKDLHDTPWRAQAHGAAPVTQSNGRPWGGKLEAVPGAQTLTLGTYQLARRLITARPRRCRAAARSIHPPVAPAGRASAVPFSWVELHQRSYDARWRGPSTDVSGFCMGPPPAWVVHDEPRWAASGSTAEDATHQGPWHVNGGQGQPGRHFCFVPGAPMHAQPVARNTSIPNLGTPPFLVTAEKLAELVRARSAGRVPTPVQIMRCRPSTRLPIALHLPASRQAAPSVFWAGLDGRACGDRKGRRRTPTKHLVVVATPSEAVARIQDGSWPEELGHARAAPTAAPGKQTCIHACIRDYAWMGGWTLRIGRDGTTALTCATRAGTGGPETASANCDRRRSGGSVVPCGSPVARLWPVMTVVVRAVAGGHGAASFSRRPRTTTTDSSMPLQHRPSITNDNAGSSHRRRTSTCRQRNLLVSAVRVFPIAMPSKSHSSGPSLRLSTLHDIARGRATASHRNPRRDTVTVSLEEIPSGPFGFGVGPRCSFAARLFRRLGTPPTWSPRHGTCSLHGHIAVASTATRSSELGAGQGRRATAKWPAATLSILLPSTVPAGRRRIDASKPVSVPLLSQLRTRPLTKERRAPRGVVSDAAQRLPLVLIQRAPASSGAPDVHSSTGLQQAQGHAVLGNSVASAADDNNQRTSSSLRVLGLSPAPTPDEPTRRRSICVTGGAMHATPGLVPDGVATRPNLRAGARTMARRRYMYEHPRQAGLTVSPLCRDLTAPHHNLARTASAAIMVKLEGPNTPGRVVPMRVIVCGLHRTGTMSMRLALRQLGFHDCYHMATVFENIYDDPQQWVRAYEAKYLGKGSFDKGDWDRLLGYSQACCDMPVALFSCELAQLYPDAKVVILNREPEKWYESVLETVQGAVRPTGFFNVLQRIYIFLLDPGMRNWIRFTKVMASLGMPYDHVTEHDKAIAWFNDRYAEFRAGIPAERRIEFSVKDGWAPLCEHLGVPVPQVRDDKTGQLVEAPFPHANDRASFAVSSKRMSSEAVQRANTNLVNTLGRVCLVGCLGYGSFLAWKTRLGGRL</sequence>
<dbReference type="InterPro" id="IPR027417">
    <property type="entry name" value="P-loop_NTPase"/>
</dbReference>
<dbReference type="SUPFAM" id="SSF52540">
    <property type="entry name" value="P-loop containing nucleoside triphosphate hydrolases"/>
    <property type="match status" value="1"/>
</dbReference>